<keyword evidence="1" id="KW-0472">Membrane</keyword>
<dbReference type="EMBL" id="JACHMH010000001">
    <property type="protein sequence ID" value="MBB4682051.1"/>
    <property type="molecule type" value="Genomic_DNA"/>
</dbReference>
<keyword evidence="3" id="KW-0378">Hydrolase</keyword>
<feature type="transmembrane region" description="Helical" evidence="1">
    <location>
        <begin position="78"/>
        <end position="101"/>
    </location>
</feature>
<dbReference type="RefSeq" id="WP_312989263.1">
    <property type="nucleotide sequence ID" value="NZ_BAAAUI010000061.1"/>
</dbReference>
<dbReference type="Pfam" id="PF02517">
    <property type="entry name" value="Rce1-like"/>
    <property type="match status" value="1"/>
</dbReference>
<keyword evidence="4" id="KW-1185">Reference proteome</keyword>
<dbReference type="GO" id="GO:0004175">
    <property type="term" value="F:endopeptidase activity"/>
    <property type="evidence" value="ECO:0007669"/>
    <property type="project" value="UniProtKB-ARBA"/>
</dbReference>
<dbReference type="GO" id="GO:0080120">
    <property type="term" value="P:CAAX-box protein maturation"/>
    <property type="evidence" value="ECO:0007669"/>
    <property type="project" value="UniProtKB-ARBA"/>
</dbReference>
<feature type="transmembrane region" description="Helical" evidence="1">
    <location>
        <begin position="121"/>
        <end position="144"/>
    </location>
</feature>
<feature type="transmembrane region" description="Helical" evidence="1">
    <location>
        <begin position="156"/>
        <end position="178"/>
    </location>
</feature>
<organism evidence="3 4">
    <name type="scientific">Crossiella cryophila</name>
    <dbReference type="NCBI Taxonomy" id="43355"/>
    <lineage>
        <taxon>Bacteria</taxon>
        <taxon>Bacillati</taxon>
        <taxon>Actinomycetota</taxon>
        <taxon>Actinomycetes</taxon>
        <taxon>Pseudonocardiales</taxon>
        <taxon>Pseudonocardiaceae</taxon>
        <taxon>Crossiella</taxon>
    </lineage>
</organism>
<dbReference type="InterPro" id="IPR003675">
    <property type="entry name" value="Rce1/LyrA-like_dom"/>
</dbReference>
<evidence type="ECO:0000256" key="1">
    <source>
        <dbReference type="SAM" id="Phobius"/>
    </source>
</evidence>
<keyword evidence="3" id="KW-0645">Protease</keyword>
<dbReference type="GO" id="GO:0006508">
    <property type="term" value="P:proteolysis"/>
    <property type="evidence" value="ECO:0007669"/>
    <property type="project" value="UniProtKB-KW"/>
</dbReference>
<dbReference type="PANTHER" id="PTHR43592">
    <property type="entry name" value="CAAX AMINO TERMINAL PROTEASE"/>
    <property type="match status" value="1"/>
</dbReference>
<feature type="transmembrane region" description="Helical" evidence="1">
    <location>
        <begin position="44"/>
        <end position="66"/>
    </location>
</feature>
<keyword evidence="1" id="KW-1133">Transmembrane helix</keyword>
<protein>
    <submittedName>
        <fullName evidence="3">Membrane protease YdiL (CAAX protease family)</fullName>
    </submittedName>
</protein>
<dbReference type="Proteomes" id="UP000533598">
    <property type="component" value="Unassembled WGS sequence"/>
</dbReference>
<feature type="transmembrane region" description="Helical" evidence="1">
    <location>
        <begin position="198"/>
        <end position="217"/>
    </location>
</feature>
<sequence length="270" mass="28910">MNAPQTPEPVGDPPAGLRWWAILRGLGERPADALFDTPAKPHRWGFGAFVVSFGAFLLVSVTLSALLRPAPGARIGQFELVAVLALPTLTGALVAVLITMLRGNGPLADLRLRWNWRHAGIGLAIGAIALVPTLYATRIWAAWVGNDQANSAVGKVLDGATMSPVLAVVVFLHLWLVGPLCEEIVYRGLLWGAVERLGWGRWAAFVLSTMVFAVAHFEPERTPLLLFIAIPMGLARMYTGGLLASIVVHQVNNLLPALGMLLIMTGVIPA</sequence>
<comment type="caution">
    <text evidence="3">The sequence shown here is derived from an EMBL/GenBank/DDBJ whole genome shotgun (WGS) entry which is preliminary data.</text>
</comment>
<evidence type="ECO:0000313" key="4">
    <source>
        <dbReference type="Proteomes" id="UP000533598"/>
    </source>
</evidence>
<reference evidence="3 4" key="1">
    <citation type="submission" date="2020-08" db="EMBL/GenBank/DDBJ databases">
        <title>Sequencing the genomes of 1000 actinobacteria strains.</title>
        <authorList>
            <person name="Klenk H.-P."/>
        </authorList>
    </citation>
    <scope>NUCLEOTIDE SEQUENCE [LARGE SCALE GENOMIC DNA]</scope>
    <source>
        <strain evidence="3 4">DSM 44230</strain>
    </source>
</reference>
<dbReference type="AlphaFoldDB" id="A0A7W7CLJ9"/>
<evidence type="ECO:0000313" key="3">
    <source>
        <dbReference type="EMBL" id="MBB4682051.1"/>
    </source>
</evidence>
<proteinExistence type="predicted"/>
<dbReference type="PANTHER" id="PTHR43592:SF15">
    <property type="entry name" value="CAAX AMINO TERMINAL PROTEASE FAMILY PROTEIN"/>
    <property type="match status" value="1"/>
</dbReference>
<keyword evidence="1" id="KW-0812">Transmembrane</keyword>
<name>A0A7W7CLJ9_9PSEU</name>
<feature type="domain" description="CAAX prenyl protease 2/Lysostaphin resistance protein A-like" evidence="2">
    <location>
        <begin position="166"/>
        <end position="255"/>
    </location>
</feature>
<feature type="transmembrane region" description="Helical" evidence="1">
    <location>
        <begin position="224"/>
        <end position="247"/>
    </location>
</feature>
<gene>
    <name evidence="3" type="ORF">HNR67_008169</name>
</gene>
<evidence type="ECO:0000259" key="2">
    <source>
        <dbReference type="Pfam" id="PF02517"/>
    </source>
</evidence>
<accession>A0A7W7CLJ9</accession>